<feature type="compositionally biased region" description="Polar residues" evidence="1">
    <location>
        <begin position="18"/>
        <end position="36"/>
    </location>
</feature>
<feature type="compositionally biased region" description="Low complexity" evidence="1">
    <location>
        <begin position="1843"/>
        <end position="1857"/>
    </location>
</feature>
<feature type="region of interest" description="Disordered" evidence="1">
    <location>
        <begin position="1029"/>
        <end position="1094"/>
    </location>
</feature>
<dbReference type="EMBL" id="KZ819602">
    <property type="protein sequence ID" value="PWN36998.1"/>
    <property type="molecule type" value="Genomic_DNA"/>
</dbReference>
<organism evidence="2 3">
    <name type="scientific">Meira miltonrushii</name>
    <dbReference type="NCBI Taxonomy" id="1280837"/>
    <lineage>
        <taxon>Eukaryota</taxon>
        <taxon>Fungi</taxon>
        <taxon>Dikarya</taxon>
        <taxon>Basidiomycota</taxon>
        <taxon>Ustilaginomycotina</taxon>
        <taxon>Exobasidiomycetes</taxon>
        <taxon>Exobasidiales</taxon>
        <taxon>Brachybasidiaceae</taxon>
        <taxon>Meira</taxon>
    </lineage>
</organism>
<dbReference type="STRING" id="1280837.A0A316VIW1"/>
<feature type="compositionally biased region" description="Basic and acidic residues" evidence="1">
    <location>
        <begin position="1029"/>
        <end position="1039"/>
    </location>
</feature>
<feature type="region of interest" description="Disordered" evidence="1">
    <location>
        <begin position="1191"/>
        <end position="1268"/>
    </location>
</feature>
<feature type="compositionally biased region" description="Basic and acidic residues" evidence="1">
    <location>
        <begin position="1700"/>
        <end position="1713"/>
    </location>
</feature>
<feature type="region of interest" description="Disordered" evidence="1">
    <location>
        <begin position="1"/>
        <end position="36"/>
    </location>
</feature>
<sequence>MAAGSSSSTRIARPGTPRSLSSGLTRTNLQNSGPNLVSVKPSGTVTFEALYINHAPGVQKIHIVNISEEQQVLLRLSSTLGRALAFLKPKRSQMETREPITYPTNTAKWASEKGLHPSRLRDLRHLVSNLEPAESLILEPKQGLDIFLTFRPVELEKNVSLLAPPRSPTPGHSEEVHGTQSTVMGAPVSNITNPLDSAASSQSSTSGLHGSSNASPQSAPDIAQTVPVDVQHQFIHMAEVLGSVTIRASPLATSTGEETLNANAFLSSNASNFSSNSSSRPPSFYSSHISSATSAPTSDGLAVGDEIQVIQIPFYASSCRPQLSVTRHRHHGRSVHQSASGAINLDFGDLFVGQKEELDLHIHNLSEIDIHWQARFDDADNMLGTPPVTILDDQGNVIEAVTSGDDIAYKPNVLNELTTRRIRVSVEPHETCRNYEQVITFTNLHNASNTFRVVVRANMLAEARDDALAILSGNILDFGDCAGGHWTRQLLILKNNCEQFLDVHFAVEKGVEADFQLAELAQRGDEDDEERIFQEEPPLLSDMQSMESSSIGTFSESGGSDGRSRNRRSPSLSSENLLQHNETAAAIQAAESARTPTSYAQNPDKKDEPPYLALSSHENKEKKNCLGGKDGSLDDVDASSVASQAGSAPGSPTRAEPVKLSNDIVLEPAPSSHPYVSKSSGSTLGEVHSEVNSSNEGGDRRFPSRPSSMLFSTRPNSSRGRFSQPRTHDGILDDAASVKSDVTAVSHDSRIGPFLSSASHASSSHHHPNSGGGTALRGLRGNEQGHGNQIEELILRPGAEHRVIVSHRPTRGEIDDEYTNGRLQEKTFNIMLDYAKLKSSGAKSGGGRERKTVSCKTRTCTSFVTISPKVIDFGMANVGTRKSANFVVQNHSELTARVDLRFVSKVISMYRDEIAVPPLQSIELRVDFFPRRVNESYRKQVTVANLLNRSNDQILEVRSSNVDEQRISFHSLFYRILTSTGSNFIDFGDVNINCTRVRTFGIENVSSAPLSLELSAANTEDLKLYIKSDRQKATSDSPRKASRSKSKQQAEAAEGTGKQNENVQNDKSESTTVATTKEKESYADSAHNKSSKRTAHLKERFLESMSQDVPASVRNENSSWRIAQKQSHFSKKGNGTAKNGEKADKKDVVKKTNINMVAAMKKGGKGRLVQKYGKSMTFKDRTILSNFEHLDLATGPPVDGKRIPAKSKKWQTLDSLETVRTTASSKRKATATSTGADSANTKATKEGTDEDNASASHAPDSMHSTPLTPARRLPAALANDIKQAGSQQLAAEEATRNQSPALTGKRKVAPMLHDAIDVSKLSLDELLAAVEGQSSSLSTFFFGNSRAEEQSVRTEVNLQRELKNAITEGRLLPVDLLALQPGEEKQVVAIYTPNGSTRPHIQGNARKQDSRIFIRLADFSADRLASAAASSTSAENQFSDLLKLDREELPIRDLIVKSNLCRSLLELSQPHINFGYVQKGETKTRKIVIQNRSEWALRYCIRKSGSIASGDIKLKSADRYGVVPGHGKREVEFVFCPSLTGAFQEKLIVENVADRDRDETVLIKANVTRVSNFSVEPTSVTFGSQDNDGKPLAIGTLTNPAQSFAISNLSNKSRSFVLRADKDDLKYGAYHVEVIVSTSNAQEDGMKANLTKAEEEEVEHISQKLKIATRKGHTDKVQKYETRLTELGVPIPKSTTNDQPSKENEQGSSHLKEEPLQLDGGESAINSVSLAALTHVVPSVTINLPAQQSKRLLVRIRPSCVLKPDAEHHYHLQPLDLRIPIQVHEVKNIDEVQVVELRARVQASAEVLASSNKVSEPILLPSKEEGLAIFSSQVSEVPSAEDTTSSDPSPSQSQDVVNEAEKSTI</sequence>
<name>A0A316VIW1_9BASI</name>
<feature type="compositionally biased region" description="Polar residues" evidence="1">
    <location>
        <begin position="184"/>
        <end position="195"/>
    </location>
</feature>
<dbReference type="RefSeq" id="XP_025357300.1">
    <property type="nucleotide sequence ID" value="XM_025496347.1"/>
</dbReference>
<dbReference type="GeneID" id="37018128"/>
<feature type="compositionally biased region" description="Low complexity" evidence="1">
    <location>
        <begin position="638"/>
        <end position="652"/>
    </location>
</feature>
<feature type="compositionally biased region" description="Polar residues" evidence="1">
    <location>
        <begin position="542"/>
        <end position="554"/>
    </location>
</feature>
<feature type="region of interest" description="Disordered" evidence="1">
    <location>
        <begin position="755"/>
        <end position="784"/>
    </location>
</feature>
<dbReference type="InParanoid" id="A0A316VIW1"/>
<protein>
    <submittedName>
        <fullName evidence="2">Uncharacterized protein</fullName>
    </submittedName>
</protein>
<feature type="region of interest" description="Disordered" evidence="1">
    <location>
        <begin position="184"/>
        <end position="220"/>
    </location>
</feature>
<dbReference type="PANTHER" id="PTHR39211">
    <property type="entry name" value="CHROMOSOME 7, WHOLE GENOME SHOTGUN SEQUENCE"/>
    <property type="match status" value="1"/>
</dbReference>
<gene>
    <name evidence="2" type="ORF">FA14DRAFT_119399</name>
</gene>
<feature type="region of interest" description="Disordered" evidence="1">
    <location>
        <begin position="1281"/>
        <end position="1306"/>
    </location>
</feature>
<keyword evidence="3" id="KW-1185">Reference proteome</keyword>
<dbReference type="PANTHER" id="PTHR39211:SF1">
    <property type="entry name" value="ABNORMAL SPINDLE-LIKE MICROCEPHALY-ASSOCIATED PROTEIN ASH DOMAIN-CONTAINING PROTEIN"/>
    <property type="match status" value="1"/>
</dbReference>
<feature type="compositionally biased region" description="Polar residues" evidence="1">
    <location>
        <begin position="1210"/>
        <end position="1219"/>
    </location>
</feature>
<feature type="compositionally biased region" description="Low complexity" evidence="1">
    <location>
        <begin position="1220"/>
        <end position="1234"/>
    </location>
</feature>
<dbReference type="OrthoDB" id="252265at2759"/>
<proteinExistence type="predicted"/>
<evidence type="ECO:0000313" key="2">
    <source>
        <dbReference type="EMBL" id="PWN36998.1"/>
    </source>
</evidence>
<dbReference type="Proteomes" id="UP000245771">
    <property type="component" value="Unassembled WGS sequence"/>
</dbReference>
<feature type="region of interest" description="Disordered" evidence="1">
    <location>
        <begin position="1831"/>
        <end position="1865"/>
    </location>
</feature>
<reference evidence="2 3" key="1">
    <citation type="journal article" date="2018" name="Mol. Biol. Evol.">
        <title>Broad Genomic Sampling Reveals a Smut Pathogenic Ancestry of the Fungal Clade Ustilaginomycotina.</title>
        <authorList>
            <person name="Kijpornyongpan T."/>
            <person name="Mondo S.J."/>
            <person name="Barry K."/>
            <person name="Sandor L."/>
            <person name="Lee J."/>
            <person name="Lipzen A."/>
            <person name="Pangilinan J."/>
            <person name="LaButti K."/>
            <person name="Hainaut M."/>
            <person name="Henrissat B."/>
            <person name="Grigoriev I.V."/>
            <person name="Spatafora J.W."/>
            <person name="Aime M.C."/>
        </authorList>
    </citation>
    <scope>NUCLEOTIDE SEQUENCE [LARGE SCALE GENOMIC DNA]</scope>
    <source>
        <strain evidence="2 3">MCA 3882</strain>
    </source>
</reference>
<feature type="region of interest" description="Disordered" evidence="1">
    <location>
        <begin position="1687"/>
        <end position="1713"/>
    </location>
</feature>
<feature type="region of interest" description="Disordered" evidence="1">
    <location>
        <begin position="536"/>
        <end position="735"/>
    </location>
</feature>
<feature type="region of interest" description="Disordered" evidence="1">
    <location>
        <begin position="1126"/>
        <end position="1146"/>
    </location>
</feature>
<dbReference type="Gene3D" id="2.60.40.10">
    <property type="entry name" value="Immunoglobulins"/>
    <property type="match status" value="2"/>
</dbReference>
<evidence type="ECO:0000256" key="1">
    <source>
        <dbReference type="SAM" id="MobiDB-lite"/>
    </source>
</evidence>
<feature type="compositionally biased region" description="Polar residues" evidence="1">
    <location>
        <begin position="705"/>
        <end position="725"/>
    </location>
</feature>
<accession>A0A316VIW1</accession>
<feature type="compositionally biased region" description="Low complexity" evidence="1">
    <location>
        <begin position="197"/>
        <end position="215"/>
    </location>
</feature>
<feature type="compositionally biased region" description="Polar residues" evidence="1">
    <location>
        <begin position="1"/>
        <end position="10"/>
    </location>
</feature>
<feature type="compositionally biased region" description="Low complexity" evidence="1">
    <location>
        <begin position="584"/>
        <end position="593"/>
    </location>
</feature>
<dbReference type="InterPro" id="IPR013783">
    <property type="entry name" value="Ig-like_fold"/>
</dbReference>
<evidence type="ECO:0000313" key="3">
    <source>
        <dbReference type="Proteomes" id="UP000245771"/>
    </source>
</evidence>